<protein>
    <submittedName>
        <fullName evidence="1">Uncharacterized protein</fullName>
    </submittedName>
</protein>
<name>A0A0V1F366_TRIPS</name>
<proteinExistence type="predicted"/>
<dbReference type="AlphaFoldDB" id="A0A0V1F366"/>
<dbReference type="EMBL" id="JYDT01000600">
    <property type="protein sequence ID" value="KRY80319.1"/>
    <property type="molecule type" value="Genomic_DNA"/>
</dbReference>
<comment type="caution">
    <text evidence="1">The sequence shown here is derived from an EMBL/GenBank/DDBJ whole genome shotgun (WGS) entry which is preliminary data.</text>
</comment>
<dbReference type="Proteomes" id="UP000054995">
    <property type="component" value="Unassembled WGS sequence"/>
</dbReference>
<reference evidence="1 2" key="1">
    <citation type="submission" date="2015-01" db="EMBL/GenBank/DDBJ databases">
        <title>Evolution of Trichinella species and genotypes.</title>
        <authorList>
            <person name="Korhonen P.K."/>
            <person name="Edoardo P."/>
            <person name="Giuseppe L.R."/>
            <person name="Gasser R.B."/>
        </authorList>
    </citation>
    <scope>NUCLEOTIDE SEQUENCE [LARGE SCALE GENOMIC DNA]</scope>
    <source>
        <strain evidence="1">ISS470</strain>
    </source>
</reference>
<sequence length="94" mass="10792">MLTALTSSSDERHLLKQGERCAANEQWRFQYDDGRRILLKTALNTKIEDGRQHPKGDAISYRAYNSDWLSAFERFHVPCLVEMSLGFICGKKNG</sequence>
<keyword evidence="2" id="KW-1185">Reference proteome</keyword>
<evidence type="ECO:0000313" key="1">
    <source>
        <dbReference type="EMBL" id="KRY80319.1"/>
    </source>
</evidence>
<gene>
    <name evidence="1" type="ORF">T4D_16707</name>
</gene>
<organism evidence="1 2">
    <name type="scientific">Trichinella pseudospiralis</name>
    <name type="common">Parasitic roundworm</name>
    <dbReference type="NCBI Taxonomy" id="6337"/>
    <lineage>
        <taxon>Eukaryota</taxon>
        <taxon>Metazoa</taxon>
        <taxon>Ecdysozoa</taxon>
        <taxon>Nematoda</taxon>
        <taxon>Enoplea</taxon>
        <taxon>Dorylaimia</taxon>
        <taxon>Trichinellida</taxon>
        <taxon>Trichinellidae</taxon>
        <taxon>Trichinella</taxon>
    </lineage>
</organism>
<evidence type="ECO:0000313" key="2">
    <source>
        <dbReference type="Proteomes" id="UP000054995"/>
    </source>
</evidence>
<accession>A0A0V1F366</accession>